<organism evidence="2 3">
    <name type="scientific">Hydrogenispora ethanolica</name>
    <dbReference type="NCBI Taxonomy" id="1082276"/>
    <lineage>
        <taxon>Bacteria</taxon>
        <taxon>Bacillati</taxon>
        <taxon>Bacillota</taxon>
        <taxon>Hydrogenispora</taxon>
    </lineage>
</organism>
<reference evidence="2 3" key="1">
    <citation type="submission" date="2019-03" db="EMBL/GenBank/DDBJ databases">
        <title>Genomic Encyclopedia of Type Strains, Phase IV (KMG-IV): sequencing the most valuable type-strain genomes for metagenomic binning, comparative biology and taxonomic classification.</title>
        <authorList>
            <person name="Goeker M."/>
        </authorList>
    </citation>
    <scope>NUCLEOTIDE SEQUENCE [LARGE SCALE GENOMIC DNA]</scope>
    <source>
        <strain evidence="2 3">LX-B</strain>
    </source>
</reference>
<dbReference type="RefSeq" id="WP_132015385.1">
    <property type="nucleotide sequence ID" value="NZ_SLUN01000021.1"/>
</dbReference>
<evidence type="ECO:0008006" key="4">
    <source>
        <dbReference type="Google" id="ProtNLM"/>
    </source>
</evidence>
<keyword evidence="1" id="KW-0472">Membrane</keyword>
<dbReference type="EMBL" id="SLUN01000021">
    <property type="protein sequence ID" value="TCL63342.1"/>
    <property type="molecule type" value="Genomic_DNA"/>
</dbReference>
<keyword evidence="1" id="KW-0812">Transmembrane</keyword>
<keyword evidence="1" id="KW-1133">Transmembrane helix</keyword>
<feature type="transmembrane region" description="Helical" evidence="1">
    <location>
        <begin position="53"/>
        <end position="71"/>
    </location>
</feature>
<evidence type="ECO:0000256" key="1">
    <source>
        <dbReference type="SAM" id="Phobius"/>
    </source>
</evidence>
<gene>
    <name evidence="2" type="ORF">EDC14_102160</name>
</gene>
<evidence type="ECO:0000313" key="3">
    <source>
        <dbReference type="Proteomes" id="UP000295008"/>
    </source>
</evidence>
<dbReference type="Proteomes" id="UP000295008">
    <property type="component" value="Unassembled WGS sequence"/>
</dbReference>
<proteinExistence type="predicted"/>
<comment type="caution">
    <text evidence="2">The sequence shown here is derived from an EMBL/GenBank/DDBJ whole genome shotgun (WGS) entry which is preliminary data.</text>
</comment>
<name>A0A4R1RCX7_HYDET</name>
<feature type="transmembrane region" description="Helical" evidence="1">
    <location>
        <begin position="165"/>
        <end position="186"/>
    </location>
</feature>
<dbReference type="OrthoDB" id="9872578at2"/>
<evidence type="ECO:0000313" key="2">
    <source>
        <dbReference type="EMBL" id="TCL63342.1"/>
    </source>
</evidence>
<feature type="transmembrane region" description="Helical" evidence="1">
    <location>
        <begin position="132"/>
        <end position="153"/>
    </location>
</feature>
<keyword evidence="3" id="KW-1185">Reference proteome</keyword>
<feature type="transmembrane region" description="Helical" evidence="1">
    <location>
        <begin position="212"/>
        <end position="237"/>
    </location>
</feature>
<sequence>MLKLIKWDLFNFVQRYSWLYLSYGAVLLATAIFPRHIEPFSSGVDGIAALYSMYFYVYTWLLSVTATVSWLRKGTAQLELSLPLQPEKLLLSKFLLAISINLSGMLLSKILWTVINQFGMSRMVLFTHFSGLIEYITVMAIIAIVIMFSYITAKSFSFIRNRARLATIVIAFGIITVLVGLAFLLFNVAGTHEIVVKNHGNIYVLPTSRRQWLVQLCGALGSLAVILAGFWGSCSLLRHKFERY</sequence>
<protein>
    <recommendedName>
        <fullName evidence="4">ABC-2 family transporter</fullName>
    </recommendedName>
</protein>
<accession>A0A4R1RCX7</accession>
<dbReference type="AlphaFoldDB" id="A0A4R1RCX7"/>
<feature type="transmembrane region" description="Helical" evidence="1">
    <location>
        <begin position="12"/>
        <end position="33"/>
    </location>
</feature>
<feature type="transmembrane region" description="Helical" evidence="1">
    <location>
        <begin position="91"/>
        <end position="112"/>
    </location>
</feature>